<dbReference type="Proteomes" id="UP000682802">
    <property type="component" value="Plasmid p2"/>
</dbReference>
<sequence>MEYRVNNNVSFKNKLIIAGTRSFKDHALLDSYTKEFTAVFNLYALNTELVSGGGKGADEIGEEFGRRYGFNVKRFLPDWSVGKKAGPMRNRQMAEYATHLICFWDGVSPGTKNMMQLAKRYNLTFWVINYKTLAIVNENRPLRFME</sequence>
<name>A0ABX8H5A9_9BACT</name>
<gene>
    <name evidence="2" type="ORF">KM029_26800</name>
</gene>
<organism evidence="2 3">
    <name type="scientific">Flammeovirga kamogawensis</name>
    <dbReference type="NCBI Taxonomy" id="373891"/>
    <lineage>
        <taxon>Bacteria</taxon>
        <taxon>Pseudomonadati</taxon>
        <taxon>Bacteroidota</taxon>
        <taxon>Cytophagia</taxon>
        <taxon>Cytophagales</taxon>
        <taxon>Flammeovirgaceae</taxon>
        <taxon>Flammeovirga</taxon>
    </lineage>
</organism>
<dbReference type="RefSeq" id="WP_158631279.1">
    <property type="nucleotide sequence ID" value="NZ_CP076131.1"/>
</dbReference>
<keyword evidence="2" id="KW-0614">Plasmid</keyword>
<evidence type="ECO:0000313" key="2">
    <source>
        <dbReference type="EMBL" id="QWG10772.1"/>
    </source>
</evidence>
<evidence type="ECO:0000259" key="1">
    <source>
        <dbReference type="Pfam" id="PF10686"/>
    </source>
</evidence>
<feature type="domain" description="YspA cpYpsA-related SLOG" evidence="1">
    <location>
        <begin position="14"/>
        <end position="80"/>
    </location>
</feature>
<dbReference type="Gene3D" id="3.40.50.450">
    <property type="match status" value="1"/>
</dbReference>
<reference evidence="2 3" key="1">
    <citation type="submission" date="2021-05" db="EMBL/GenBank/DDBJ databases">
        <title>Comparative genomic studies on the polysaccharide-degrading batcterial strains of the Flammeovirga genus.</title>
        <authorList>
            <person name="Zewei F."/>
            <person name="Zheng Z."/>
            <person name="Yu L."/>
            <person name="Ruyue G."/>
            <person name="Yanhong M."/>
            <person name="Yuanyuan C."/>
            <person name="Jingyan G."/>
            <person name="Wenjun H."/>
        </authorList>
    </citation>
    <scope>NUCLEOTIDE SEQUENCE [LARGE SCALE GENOMIC DNA]</scope>
    <source>
        <strain evidence="2 3">YS10</strain>
        <plasmid evidence="2 3">p2</plasmid>
    </source>
</reference>
<accession>A0ABX8H5A9</accession>
<dbReference type="InterPro" id="IPR019627">
    <property type="entry name" value="YAcAr"/>
</dbReference>
<dbReference type="EMBL" id="CP076131">
    <property type="protein sequence ID" value="QWG10772.1"/>
    <property type="molecule type" value="Genomic_DNA"/>
</dbReference>
<dbReference type="Pfam" id="PF10686">
    <property type="entry name" value="YAcAr"/>
    <property type="match status" value="1"/>
</dbReference>
<protein>
    <submittedName>
        <fullName evidence="2">DUF2493 domain-containing protein</fullName>
    </submittedName>
</protein>
<proteinExistence type="predicted"/>
<evidence type="ECO:0000313" key="3">
    <source>
        <dbReference type="Proteomes" id="UP000682802"/>
    </source>
</evidence>
<keyword evidence="3" id="KW-1185">Reference proteome</keyword>
<geneLocation type="plasmid" evidence="2 3">
    <name>p2</name>
</geneLocation>